<keyword evidence="15" id="KW-1185">Reference proteome</keyword>
<dbReference type="Gene3D" id="3.40.50.300">
    <property type="entry name" value="P-loop containing nucleotide triphosphate hydrolases"/>
    <property type="match status" value="2"/>
</dbReference>
<dbReference type="SMART" id="SM00382">
    <property type="entry name" value="AAA"/>
    <property type="match status" value="2"/>
</dbReference>
<feature type="compositionally biased region" description="Low complexity" evidence="11">
    <location>
        <begin position="3614"/>
        <end position="3626"/>
    </location>
</feature>
<feature type="region of interest" description="Disordered" evidence="11">
    <location>
        <begin position="4170"/>
        <end position="4206"/>
    </location>
</feature>
<dbReference type="PANTHER" id="PTHR19229:SF36">
    <property type="entry name" value="ATP-BINDING CASSETTE SUB-FAMILY A MEMBER 2"/>
    <property type="match status" value="1"/>
</dbReference>
<keyword evidence="4 12" id="KW-0812">Transmembrane</keyword>
<feature type="compositionally biased region" description="Polar residues" evidence="11">
    <location>
        <begin position="4337"/>
        <end position="4355"/>
    </location>
</feature>
<dbReference type="GO" id="GO:0140359">
    <property type="term" value="F:ABC-type transporter activity"/>
    <property type="evidence" value="ECO:0007669"/>
    <property type="project" value="InterPro"/>
</dbReference>
<feature type="compositionally biased region" description="Low complexity" evidence="11">
    <location>
        <begin position="3354"/>
        <end position="3367"/>
    </location>
</feature>
<evidence type="ECO:0000256" key="2">
    <source>
        <dbReference type="ARBA" id="ARBA00008869"/>
    </source>
</evidence>
<feature type="region of interest" description="Disordered" evidence="11">
    <location>
        <begin position="4122"/>
        <end position="4145"/>
    </location>
</feature>
<dbReference type="Pfam" id="PF00005">
    <property type="entry name" value="ABC_tran"/>
    <property type="match status" value="2"/>
</dbReference>
<feature type="transmembrane region" description="Helical" evidence="12">
    <location>
        <begin position="198"/>
        <end position="220"/>
    </location>
</feature>
<feature type="compositionally biased region" description="Low complexity" evidence="11">
    <location>
        <begin position="4134"/>
        <end position="4145"/>
    </location>
</feature>
<dbReference type="InterPro" id="IPR026082">
    <property type="entry name" value="ABCA"/>
</dbReference>
<feature type="transmembrane region" description="Helical" evidence="12">
    <location>
        <begin position="319"/>
        <end position="342"/>
    </location>
</feature>
<evidence type="ECO:0000256" key="1">
    <source>
        <dbReference type="ARBA" id="ARBA00004141"/>
    </source>
</evidence>
<feature type="transmembrane region" description="Helical" evidence="12">
    <location>
        <begin position="1214"/>
        <end position="1235"/>
    </location>
</feature>
<comment type="caution">
    <text evidence="14">The sequence shown here is derived from an EMBL/GenBank/DDBJ whole genome shotgun (WGS) entry which is preliminary data.</text>
</comment>
<dbReference type="PROSITE" id="PS50893">
    <property type="entry name" value="ABC_TRANSPORTER_2"/>
    <property type="match status" value="2"/>
</dbReference>
<dbReference type="SUPFAM" id="SSF52540">
    <property type="entry name" value="P-loop containing nucleoside triphosphate hydrolases"/>
    <property type="match status" value="2"/>
</dbReference>
<reference evidence="14" key="1">
    <citation type="submission" date="2019-03" db="EMBL/GenBank/DDBJ databases">
        <title>Long read genome sequence of the mycoparasitic Pythium oligandrum ATCC 38472 isolated from sugarbeet rhizosphere.</title>
        <authorList>
            <person name="Gaulin E."/>
        </authorList>
    </citation>
    <scope>NUCLEOTIDE SEQUENCE</scope>
    <source>
        <strain evidence="14">ATCC 38472_TT</strain>
    </source>
</reference>
<gene>
    <name evidence="14" type="ORF">Poli38472_001460</name>
</gene>
<dbReference type="InterPro" id="IPR027417">
    <property type="entry name" value="P-loop_NTPase"/>
</dbReference>
<evidence type="ECO:0000256" key="11">
    <source>
        <dbReference type="SAM" id="MobiDB-lite"/>
    </source>
</evidence>
<dbReference type="InterPro" id="IPR013525">
    <property type="entry name" value="ABC2_TM"/>
</dbReference>
<evidence type="ECO:0000256" key="9">
    <source>
        <dbReference type="ARBA" id="ARBA00023136"/>
    </source>
</evidence>
<evidence type="ECO:0000259" key="13">
    <source>
        <dbReference type="PROSITE" id="PS50893"/>
    </source>
</evidence>
<dbReference type="GO" id="GO:0016887">
    <property type="term" value="F:ATP hydrolysis activity"/>
    <property type="evidence" value="ECO:0007669"/>
    <property type="project" value="InterPro"/>
</dbReference>
<feature type="transmembrane region" description="Helical" evidence="12">
    <location>
        <begin position="386"/>
        <end position="403"/>
    </location>
</feature>
<dbReference type="InterPro" id="IPR003439">
    <property type="entry name" value="ABC_transporter-like_ATP-bd"/>
</dbReference>
<dbReference type="Proteomes" id="UP000794436">
    <property type="component" value="Unassembled WGS sequence"/>
</dbReference>
<feature type="compositionally biased region" description="Low complexity" evidence="11">
    <location>
        <begin position="3094"/>
        <end position="3107"/>
    </location>
</feature>
<feature type="region of interest" description="Disordered" evidence="11">
    <location>
        <begin position="4254"/>
        <end position="4359"/>
    </location>
</feature>
<evidence type="ECO:0000256" key="3">
    <source>
        <dbReference type="ARBA" id="ARBA00022448"/>
    </source>
</evidence>
<keyword evidence="8 12" id="KW-1133">Transmembrane helix</keyword>
<feature type="region of interest" description="Disordered" evidence="11">
    <location>
        <begin position="3082"/>
        <end position="3107"/>
    </location>
</feature>
<dbReference type="PANTHER" id="PTHR19229">
    <property type="entry name" value="ATP-BINDING CASSETTE TRANSPORTER SUBFAMILY A ABCA"/>
    <property type="match status" value="1"/>
</dbReference>
<feature type="transmembrane region" description="Helical" evidence="12">
    <location>
        <begin position="1365"/>
        <end position="1386"/>
    </location>
</feature>
<feature type="compositionally biased region" description="Basic residues" evidence="11">
    <location>
        <begin position="4307"/>
        <end position="4328"/>
    </location>
</feature>
<feature type="region of interest" description="Disordered" evidence="11">
    <location>
        <begin position="3342"/>
        <end position="3367"/>
    </location>
</feature>
<feature type="transmembrane region" description="Helical" evidence="12">
    <location>
        <begin position="278"/>
        <end position="299"/>
    </location>
</feature>
<evidence type="ECO:0000256" key="12">
    <source>
        <dbReference type="SAM" id="Phobius"/>
    </source>
</evidence>
<feature type="domain" description="ABC transporter" evidence="13">
    <location>
        <begin position="630"/>
        <end position="864"/>
    </location>
</feature>
<dbReference type="OrthoDB" id="10255969at2759"/>
<feature type="transmembrane region" description="Helical" evidence="12">
    <location>
        <begin position="1003"/>
        <end position="1021"/>
    </location>
</feature>
<feature type="compositionally biased region" description="Acidic residues" evidence="11">
    <location>
        <begin position="1419"/>
        <end position="1431"/>
    </location>
</feature>
<feature type="transmembrane region" description="Helical" evidence="12">
    <location>
        <begin position="462"/>
        <end position="481"/>
    </location>
</feature>
<feature type="compositionally biased region" description="Acidic residues" evidence="11">
    <location>
        <begin position="4171"/>
        <end position="4181"/>
    </location>
</feature>
<dbReference type="EMBL" id="SPLM01000001">
    <property type="protein sequence ID" value="TMW69304.1"/>
    <property type="molecule type" value="Genomic_DNA"/>
</dbReference>
<evidence type="ECO:0000256" key="4">
    <source>
        <dbReference type="ARBA" id="ARBA00022692"/>
    </source>
</evidence>
<dbReference type="GO" id="GO:0005319">
    <property type="term" value="F:lipid transporter activity"/>
    <property type="evidence" value="ECO:0007669"/>
    <property type="project" value="TreeGrafter"/>
</dbReference>
<organism evidence="14 15">
    <name type="scientific">Pythium oligandrum</name>
    <name type="common">Mycoparasitic fungus</name>
    <dbReference type="NCBI Taxonomy" id="41045"/>
    <lineage>
        <taxon>Eukaryota</taxon>
        <taxon>Sar</taxon>
        <taxon>Stramenopiles</taxon>
        <taxon>Oomycota</taxon>
        <taxon>Peronosporomycetes</taxon>
        <taxon>Pythiales</taxon>
        <taxon>Pythiaceae</taxon>
        <taxon>Pythium</taxon>
    </lineage>
</organism>
<feature type="domain" description="ABC transporter" evidence="13">
    <location>
        <begin position="1454"/>
        <end position="1689"/>
    </location>
</feature>
<name>A0A8K1CU62_PYTOL</name>
<proteinExistence type="inferred from homology"/>
<evidence type="ECO:0000256" key="8">
    <source>
        <dbReference type="ARBA" id="ARBA00022989"/>
    </source>
</evidence>
<evidence type="ECO:0000313" key="14">
    <source>
        <dbReference type="EMBL" id="TMW69304.1"/>
    </source>
</evidence>
<keyword evidence="10" id="KW-0175">Coiled coil</keyword>
<evidence type="ECO:0000256" key="5">
    <source>
        <dbReference type="ARBA" id="ARBA00022737"/>
    </source>
</evidence>
<keyword evidence="3" id="KW-0813">Transport</keyword>
<evidence type="ECO:0000313" key="15">
    <source>
        <dbReference type="Proteomes" id="UP000794436"/>
    </source>
</evidence>
<keyword evidence="6" id="KW-0547">Nucleotide-binding</keyword>
<sequence length="4381" mass="459984">MASAYADDALASLRDCMTSLITADLPYALCVMNSGLFALADNETAVANATALERAITQQEKANKIATLDDKLGVCRLQCTASCVKASSSCCKATENLRACQLTNATQATEQCKQTIENSLTYSNHECGGLAPEDTALISITSVLVALFLVLFVVIGYRKHKSKTSEEHKSWFDGFVAFLRQVRNLIWKNLTLHRRRPVAFLVQYLLPLLFVGALVIIVNLDVMRGRHGGSVYEDSHKATWLNASERLVCGALDDDWTPILMGAANGSLRQFYSFGQSVLGFLFLISFVKFVSSTTASMVHEKEIKLRALMKAHGISEFVLYFSWTMTILLVSLPLLFVIAAMLKYGSVFPATPYATVLFVFWALIVVMIAFSYFMMAWFQKARTAALISVIVWFILFVPFFAVQSRSSGHKYAAALAPPTAFALAIDHLLREAQMGIGFAYSMTASFPAQKRAFDDVPTATAMAWFMLLDAFLLFAFGWYFGQVISFRGEAGQRWNFLCRAKCWCLCWWRGSSKDDVAALPPTSPRAEKDGIASPRLEAGGFTAMEDKPKKSWWSTLWGASRTDEQASSLMSPQTAKMAASTPINGGAYAAMEDEDMNRDAYVNVSEDKECDHEIATGELALQEQSGDLLKLRSLHKTYKVRFGMDRVAVNRLNVSAYSGQVLAFLGNKGAGKTTLVEMLAGHVTPTSGDAVLYGQSLRLDGEQFHQHVSICPRYDELYLEMTVYEHLHFFATMKFMSEASILAMTESLLLDFDLAEVSNTLVLNLSIIQRRKLCLAIALLGESKLVVFDEPTLDMDQATRRQVWTILRKYREGRVLVITTQSAYEADIVADRVAIVVDGRVKCSGSVAFLKARIGSGYRLVLSKASTEQFQVAPVERFLVGYIPSAKFVSESDSEVTFQLPADSTATFATLFAALERELHVLWILKYRIMVTTLNDVLARASAEAANEEEQLGSATEATGPAAEIPTITPPSAVSLSAPSFWTQYFTMLKMHLRMLWRDRKLLLVAVGVPLLLFVVLIALPELKVATLLQDYSSGYPSASEQASCSAADISARVLNTNALEQCRASDYGFCDLDVVDCDAAVCCDARDYRSPYYACSTCALASSSGKDSPPCYNDKCMDRAGAKLQVVLKGFLVAMIVMLAFAFIPAAMITWIVREKNPQQDLRSLQLTSGMSVNSYWWSHYTRDFLLVLILIIGALIAMPLSNRALSGSSEVWALLVLVFIHVLVIILLTYLFSRGFTNYARAQMWIFVFVLGSGGILSIFSFVCRVTDFEFSSTFYLSDLDRDYLRWFFLIFPGYALNNGIFELATRKITRGSLYGPSRDTDPQSSFFGLNRGFGKDEDCTACWESNVEGCCVRGTMDFDVLFAPIIYMLVEAFLIILFVYFFEKCGCVCRCRWWCRWLCCKSSAQQTGKALNGPTEDDGTDEEDEDHDISMERQRVAELNNGVADADDVIVLQDVEYRYSTGQVGLRGLNLAVRRGEFIGLVGESGSGKTTLAKLLTRQIIASKGSVSVGGQEVNAAGQFKAQDGEFVGYCPQFSALHDTLTVEEELTLYANVRGIKAHLIQQEVEEKMTQLGLLEWRAMQTSLLTFVIKRKLSLAIALLGNPRLVVLDEPSTGLDLIARRRMWSLLSKLCVSKRITILLLTRSMEECEAVCSRVGILVNGKMKCLGSVEHLQQKLGNGYTMEVSVDEDSTAAELERLESEVRSLAFAEGSAEADLTAEQAVKLAVALHRPARGALLMSTGRREGWLVRSASGSYVIRVERFCMWWLRQNRIEFLIEYFMRRFMGIRVIEHHGVRIRFYIPSSGSDDMAAVSKETIFSVLAEEQAPLRIRNYEVTDTSVDDVYFNIATSTTKVRSERAVSTPQAQAHRTISNEMERIDIEETKDEEAVTPYAEITNARNVRTDTIGGTLTSLEAGTTPTHFAAATGAAIIGTAAAAGVAGVARGSSASIASEAGVARDASASISSEAAVAGAVAGVAAGTAAAAGVAGVARGSSVSISSEAGVARGSSASISSEAGVARDASASISSEAAVAGAVAGVAAGTAAAAGVAGVARGSSVSISSEAGVARGSSASISSEAGVARDASASISSEAAVAGAVAGVAAGTAAAAGVAGVARGSSVSISSEAGVARGSSASISSEAGVARDASASISSEAAVAGAVAGVAAGTAAAAGVAGVARGSSVSISSEAGVARGSSASISSEAGVARDASASISSEAAVAGAVAGVAAGTAAAAGVAGVARGSSVSISSEAGVARGSSASISSEAGVARDASASISSEAAVAGAVAGVAAGTAAAAGVAGVARGSSVSISSEAGVARGSSASISSEAGVARDASASISSEAAVAGAVAGVAAGTAAAAGVAGVARGSSVSISSEAGVARGSSASISSEAGVARDASASISSEAAVAGAVAGVAAGTAAAAGVAGVARGSSVSISSEAGVARGSSASIASEAGVARDASASISSEAAVAGAVAGVAAGTAAAAGVAGVARGSSVSISSEAGVARGSSASIASEAGVARDASASISSEAAVAGAVAGVAAGTAAAAGVAGVARGSSVSISSEAGVARGSSASIASEAGVARDASASISSEAAVAGAVAGVAAGTAAAAGVAGVARGSSVSISSEAGVARGSSASISSEAGVARDASASISSEAAVAGAVAGVAAGTAAAAGVAGVARGSSVSISSEAGVARGSSASISSEAAVAGAVAGVAAGTAAAAGVAGVARGSSVSISSEAGVARGSSASIASEAGVARDASASISSEAAVAGAVAGVAAGTAAAAGVAGVARGSSVSISSEAGVARGSSASIASEAGVARDASASISSEAAVAGAVAGVAAGTAAAAGVAGVARGSSVSISSETGFSLALSVEEESSPVELKRVESEVRSVVGFAEGSEEAHLSADQVENLAAALQQPGRGSLLMSAGRREGWLVRTETGSYVIRVQRFCIWWVRQTRIEVLVQYLTRRFVGIRVIEQHGVRIRFFIPSAGSDGKTTVSKDTIFRVLSQEQAQLRIGSYDVADTSAAEVRSQVSSPRQSGEVQYYTTAQSDNQVDASSSLQSQSRVVGGYTTTTVKGGEERVIVQGQQQQQQPGAVHYSTTTVGSAPASSSSVSTSTVRQAAESGFSLALSVEEESSPVELKRVESEVRSVVGFAEGSEEAHLSADQVENLAAALQQPGRGSLLMSAGRREGWLVRTETGSYVIRVQRFCIWWVRQTRIEVLVQYLTRRFVGIRVIEQHGVRIRFFIPSAGSDGKTTVSKDTIFRVLSQEQAQLRIGSYDVADTSAAEVRSQVSSPRQSGEVQYYTTAQSDNQVDASSSLQSQSRVVGGYTTTTVKGGEERVIVQGQQQQQQPGAVHYSTTTVGSAPASSSSVSTSTVRQAAESGFSLALSVEEESSPVELKRVESEVRSVVGFAEGSEEAHLSADQVENLAAALQQPGRGSLLMSAGRREGWLVRTETGSYVIRVQRFCIWWVRQTRIEVLVQYLTRRFVGIRVIEQHGVRIRFFIPSAGSDGKTTVSKDTIFRVLSQEQAQLRIGSYDVADTSAAEVRSQVSSPRQSGEVQYYTTAQSDNQVDASSSLQSQSRVVGGYTTTTVKGGEERVIVQGQQQQQQPGAVHYSTTTVGSAPASSSSVSTSTVRQAAETGFSLALSVEEESSPVELKRVESEVRSVVGFAEGSEEAHLSADQVENLAAALQQPGRGSLLMSAGRREGWLVRTETGSYVIRVQRFCIWWVRQTRIEVLVQYLTRRFVGIRVIEQHGVRIRFFIPSAGSDGKTTVSKDTIFRVLSQEQAQLRIGSYDVADTSAAEVRSQVSSPRQSGEVQYYTTAQSDNQVDASSSLQSQSRVVGGYTTTTVKGGEERVIVQGQQQQQQPGAVHYSTTTVGSAPASSSSVSTSTVRQAAETGFSLALSVEEESSPVELKRVESEVRSVVGFAEGSEEAHLSADQVENLAAALQQPGRGSLLMSAGRREGWLVRTETGSYVIRVQRFCIWWVRQTRIEVLVQYLTRRFVGIRVIEQHGVRIRFFIPSAGSDGKTTVSKDTIFRVLSQEQAQLRIGSYDVADTSAAEVRSQVSSPRQSGEVQYYTTAQSDNQVDASSSLQSQSRVVGGYTTTTVKGGEERVIVQGQQQQQQPGAVHYSTTTVGSAPASSSSVTSWTLAPSTLSTASTVQAVGYESGDESEDDADDVSSGIGSSKVGRRKHRRHYRSGGTGHVVDNNAYEVGSSYASSVDGLKSLNVNTQVGEIEYTTVVVGNQVDVTPKRRHRRHRVTDNQANAEASDEESEVEFVESSDASAELVASPLVDESPEAREARAKRRRRRRHRLGGAIRSRSRARRSEGSLSPPQTAVDQKSRQSDASASPSRLHFNLEAAMAKEDTKIPKAVHRAA</sequence>
<keyword evidence="9 12" id="KW-0472">Membrane</keyword>
<dbReference type="Pfam" id="PF12698">
    <property type="entry name" value="ABC2_membrane_3"/>
    <property type="match status" value="2"/>
</dbReference>
<protein>
    <recommendedName>
        <fullName evidence="13">ABC transporter domain-containing protein</fullName>
    </recommendedName>
</protein>
<dbReference type="GO" id="GO:0016020">
    <property type="term" value="C:membrane"/>
    <property type="evidence" value="ECO:0007669"/>
    <property type="project" value="UniProtKB-SubCell"/>
</dbReference>
<feature type="region of interest" description="Disordered" evidence="11">
    <location>
        <begin position="1411"/>
        <end position="1431"/>
    </location>
</feature>
<feature type="transmembrane region" description="Helical" evidence="12">
    <location>
        <begin position="1287"/>
        <end position="1305"/>
    </location>
</feature>
<feature type="transmembrane region" description="Helical" evidence="12">
    <location>
        <begin position="354"/>
        <end position="374"/>
    </location>
</feature>
<keyword evidence="5" id="KW-0677">Repeat</keyword>
<comment type="subcellular location">
    <subcellularLocation>
        <location evidence="1">Membrane</location>
        <topology evidence="1">Multi-pass membrane protein</topology>
    </subcellularLocation>
</comment>
<dbReference type="CDD" id="cd03263">
    <property type="entry name" value="ABC_subfamily_A"/>
    <property type="match status" value="1"/>
</dbReference>
<feature type="compositionally biased region" description="Basic residues" evidence="11">
    <location>
        <begin position="4191"/>
        <end position="4201"/>
    </location>
</feature>
<accession>A0A8K1CU62</accession>
<dbReference type="InterPro" id="IPR003593">
    <property type="entry name" value="AAA+_ATPase"/>
</dbReference>
<evidence type="ECO:0000256" key="6">
    <source>
        <dbReference type="ARBA" id="ARBA00022741"/>
    </source>
</evidence>
<dbReference type="GO" id="GO:0005524">
    <property type="term" value="F:ATP binding"/>
    <property type="evidence" value="ECO:0007669"/>
    <property type="project" value="UniProtKB-KW"/>
</dbReference>
<feature type="transmembrane region" description="Helical" evidence="12">
    <location>
        <begin position="1187"/>
        <end position="1208"/>
    </location>
</feature>
<feature type="transmembrane region" description="Helical" evidence="12">
    <location>
        <begin position="1133"/>
        <end position="1155"/>
    </location>
</feature>
<evidence type="ECO:0000256" key="10">
    <source>
        <dbReference type="SAM" id="Coils"/>
    </source>
</evidence>
<evidence type="ECO:0000256" key="7">
    <source>
        <dbReference type="ARBA" id="ARBA00022840"/>
    </source>
</evidence>
<feature type="region of interest" description="Disordered" evidence="11">
    <location>
        <begin position="3602"/>
        <end position="3626"/>
    </location>
</feature>
<feature type="compositionally biased region" description="Low complexity" evidence="11">
    <location>
        <begin position="3874"/>
        <end position="3886"/>
    </location>
</feature>
<feature type="transmembrane region" description="Helical" evidence="12">
    <location>
        <begin position="1247"/>
        <end position="1267"/>
    </location>
</feature>
<keyword evidence="7" id="KW-0067">ATP-binding</keyword>
<feature type="transmembrane region" description="Helical" evidence="12">
    <location>
        <begin position="136"/>
        <end position="157"/>
    </location>
</feature>
<feature type="compositionally biased region" description="Acidic residues" evidence="11">
    <location>
        <begin position="4272"/>
        <end position="4283"/>
    </location>
</feature>
<feature type="coiled-coil region" evidence="10">
    <location>
        <begin position="932"/>
        <end position="959"/>
    </location>
</feature>
<comment type="similarity">
    <text evidence="2">Belongs to the ABC transporter superfamily. ABCA family.</text>
</comment>
<feature type="region of interest" description="Disordered" evidence="11">
    <location>
        <begin position="3862"/>
        <end position="3886"/>
    </location>
</feature>